<gene>
    <name evidence="1" type="ORF">MNBD_ALPHA11-1757</name>
</gene>
<dbReference type="EMBL" id="UOEQ01000290">
    <property type="protein sequence ID" value="VAW20625.1"/>
    <property type="molecule type" value="Genomic_DNA"/>
</dbReference>
<proteinExistence type="predicted"/>
<reference evidence="1" key="1">
    <citation type="submission" date="2018-06" db="EMBL/GenBank/DDBJ databases">
        <authorList>
            <person name="Zhirakovskaya E."/>
        </authorList>
    </citation>
    <scope>NUCLEOTIDE SEQUENCE</scope>
</reference>
<name>A0A3B0TPR4_9ZZZZ</name>
<dbReference type="AlphaFoldDB" id="A0A3B0TPR4"/>
<evidence type="ECO:0000313" key="1">
    <source>
        <dbReference type="EMBL" id="VAW20625.1"/>
    </source>
</evidence>
<accession>A0A3B0TPR4</accession>
<sequence>MKLSTKANTALPFGSDTNFLYQNVTSNSSHLSTLLIIGQNS</sequence>
<organism evidence="1">
    <name type="scientific">hydrothermal vent metagenome</name>
    <dbReference type="NCBI Taxonomy" id="652676"/>
    <lineage>
        <taxon>unclassified sequences</taxon>
        <taxon>metagenomes</taxon>
        <taxon>ecological metagenomes</taxon>
    </lineage>
</organism>
<protein>
    <submittedName>
        <fullName evidence="1">Uncharacterized protein</fullName>
    </submittedName>
</protein>